<feature type="compositionally biased region" description="Acidic residues" evidence="1">
    <location>
        <begin position="295"/>
        <end position="318"/>
    </location>
</feature>
<gene>
    <name evidence="2" type="ordered locus">CNA07680</name>
</gene>
<feature type="compositionally biased region" description="Low complexity" evidence="1">
    <location>
        <begin position="73"/>
        <end position="82"/>
    </location>
</feature>
<dbReference type="RefSeq" id="XP_567116.2">
    <property type="nucleotide sequence ID" value="XM_567116.2"/>
</dbReference>
<feature type="compositionally biased region" description="Basic and acidic residues" evidence="1">
    <location>
        <begin position="270"/>
        <end position="294"/>
    </location>
</feature>
<feature type="region of interest" description="Disordered" evidence="1">
    <location>
        <begin position="164"/>
        <end position="348"/>
    </location>
</feature>
<dbReference type="Proteomes" id="UP000002149">
    <property type="component" value="Chromosome 1"/>
</dbReference>
<accession>Q55YT5</accession>
<dbReference type="EMBL" id="AE017341">
    <property type="protein sequence ID" value="AAW41297.2"/>
    <property type="molecule type" value="Genomic_DNA"/>
</dbReference>
<proteinExistence type="predicted"/>
<keyword evidence="3" id="KW-1185">Reference proteome</keyword>
<dbReference type="InParanoid" id="Q5KN54"/>
<feature type="region of interest" description="Disordered" evidence="1">
    <location>
        <begin position="496"/>
        <end position="529"/>
    </location>
</feature>
<dbReference type="PaxDb" id="214684-Q5KN54"/>
<dbReference type="KEGG" id="cne:CNA07680"/>
<dbReference type="OrthoDB" id="10622392at2759"/>
<dbReference type="HOGENOM" id="CLU_506235_0_0_1"/>
<accession>Q5KN54</accession>
<name>Q5KN54_CRYD1</name>
<feature type="compositionally biased region" description="Polar residues" evidence="1">
    <location>
        <begin position="167"/>
        <end position="182"/>
    </location>
</feature>
<feature type="compositionally biased region" description="Polar residues" evidence="1">
    <location>
        <begin position="233"/>
        <end position="243"/>
    </location>
</feature>
<dbReference type="GeneID" id="3253801"/>
<evidence type="ECO:0000313" key="2">
    <source>
        <dbReference type="EMBL" id="AAW41297.2"/>
    </source>
</evidence>
<organism evidence="2 3">
    <name type="scientific">Cryptococcus deneoformans (strain JEC21 / ATCC MYA-565)</name>
    <name type="common">Cryptococcus neoformans var. neoformans serotype D</name>
    <dbReference type="NCBI Taxonomy" id="214684"/>
    <lineage>
        <taxon>Eukaryota</taxon>
        <taxon>Fungi</taxon>
        <taxon>Dikarya</taxon>
        <taxon>Basidiomycota</taxon>
        <taxon>Agaricomycotina</taxon>
        <taxon>Tremellomycetes</taxon>
        <taxon>Tremellales</taxon>
        <taxon>Cryptococcaceae</taxon>
        <taxon>Cryptococcus</taxon>
        <taxon>Cryptococcus neoformans species complex</taxon>
    </lineage>
</organism>
<feature type="region of interest" description="Disordered" evidence="1">
    <location>
        <begin position="1"/>
        <end position="82"/>
    </location>
</feature>
<feature type="region of interest" description="Disordered" evidence="1">
    <location>
        <begin position="109"/>
        <end position="135"/>
    </location>
</feature>
<protein>
    <submittedName>
        <fullName evidence="2">Expressed protein</fullName>
    </submittedName>
</protein>
<sequence>MHPLHPLPSQQLSAMPGLKERQSNANSVQPAAPKPRHCRQTNMECLKFGPHRPHKKHSAPQHRLPGMDSTHRTAISTSSTGATAGLSQASTLGISPSYATTVAGHLHAVQTPSPHPESTAPTDVSGPSAPSMRASLGVMPNTFGVLTPVASTSDGALPSLIEENHQSHSANESPNLSPSNASPEALLGTPMDLDTDCDQTAIGERETTTISLGDPHFRPFGRDPTPLQFVPNLFSSSQPTDTQRTNDRPLWLQSPIRPPESISVDSRPAVGERRQHVTGDGSHDDPPIEERRGEDGEDGEGEDDNGDQEDGGDQDNDDAASVISHTSIDSALEAVGGNTKQSKNWKTRYNWPRRSRDFSRNFQKTAEKVHCDGFMFQCCRWYSTDTGSSVVPGSRAAYRLNRTKRFMGDDPVPNAIERAMDGQFVDKKLSEYIINWGFHNNPGKDGNPGKRPIITVDQLCQLAEVCLSCIADFRYDERKATQSAQHSAHIRMLKKLHAQRRSKMDSREKELEEFARKNEEEAKRLAEERKELEAWRNARAAEGASSATASSS</sequence>
<feature type="compositionally biased region" description="Basic residues" evidence="1">
    <location>
        <begin position="49"/>
        <end position="60"/>
    </location>
</feature>
<evidence type="ECO:0000256" key="1">
    <source>
        <dbReference type="SAM" id="MobiDB-lite"/>
    </source>
</evidence>
<dbReference type="AlphaFoldDB" id="Q5KN54"/>
<reference evidence="2 3" key="1">
    <citation type="journal article" date="2005" name="Science">
        <title>The genome of the basidiomycetous yeast and human pathogen Cryptococcus neoformans.</title>
        <authorList>
            <person name="Loftus B.J."/>
            <person name="Fung E."/>
            <person name="Roncaglia P."/>
            <person name="Rowley D."/>
            <person name="Amedeo P."/>
            <person name="Bruno D."/>
            <person name="Vamathevan J."/>
            <person name="Miranda M."/>
            <person name="Anderson I.J."/>
            <person name="Fraser J.A."/>
            <person name="Allen J.E."/>
            <person name="Bosdet I.E."/>
            <person name="Brent M.R."/>
            <person name="Chiu R."/>
            <person name="Doering T.L."/>
            <person name="Donlin M.J."/>
            <person name="D'Souza C.A."/>
            <person name="Fox D.S."/>
            <person name="Grinberg V."/>
            <person name="Fu J."/>
            <person name="Fukushima M."/>
            <person name="Haas B.J."/>
            <person name="Huang J.C."/>
            <person name="Janbon G."/>
            <person name="Jones S.J."/>
            <person name="Koo H.L."/>
            <person name="Krzywinski M.I."/>
            <person name="Kwon-Chung J.K."/>
            <person name="Lengeler K.B."/>
            <person name="Maiti R."/>
            <person name="Marra M.A."/>
            <person name="Marra R.E."/>
            <person name="Mathewson C.A."/>
            <person name="Mitchell T.G."/>
            <person name="Pertea M."/>
            <person name="Riggs F.R."/>
            <person name="Salzberg S.L."/>
            <person name="Schein J.E."/>
            <person name="Shvartsbeyn A."/>
            <person name="Shin H."/>
            <person name="Shumway M."/>
            <person name="Specht C.A."/>
            <person name="Suh B.B."/>
            <person name="Tenney A."/>
            <person name="Utterback T.R."/>
            <person name="Wickes B.L."/>
            <person name="Wortman J.R."/>
            <person name="Wye N.H."/>
            <person name="Kronstad J.W."/>
            <person name="Lodge J.K."/>
            <person name="Heitman J."/>
            <person name="Davis R.W."/>
            <person name="Fraser C.M."/>
            <person name="Hyman R.W."/>
        </authorList>
    </citation>
    <scope>NUCLEOTIDE SEQUENCE [LARGE SCALE GENOMIC DNA]</scope>
    <source>
        <strain evidence="3">JEC21 / ATCC MYA-565</strain>
    </source>
</reference>
<evidence type="ECO:0000313" key="3">
    <source>
        <dbReference type="Proteomes" id="UP000002149"/>
    </source>
</evidence>
<feature type="compositionally biased region" description="Basic and acidic residues" evidence="1">
    <location>
        <begin position="502"/>
        <end position="529"/>
    </location>
</feature>
<dbReference type="VEuPathDB" id="FungiDB:CNA07680"/>